<reference evidence="19" key="2">
    <citation type="submission" date="2020-09" db="EMBL/GenBank/DDBJ databases">
        <authorList>
            <person name="Sun Q."/>
            <person name="Ohkuma M."/>
        </authorList>
    </citation>
    <scope>NUCLEOTIDE SEQUENCE</scope>
    <source>
        <strain evidence="19">JCM 5069</strain>
    </source>
</reference>
<proteinExistence type="predicted"/>
<dbReference type="InterPro" id="IPR001932">
    <property type="entry name" value="PPM-type_phosphatase-like_dom"/>
</dbReference>
<keyword evidence="5" id="KW-0547">Nucleotide-binding</keyword>
<dbReference type="Gene3D" id="3.30.565.10">
    <property type="entry name" value="Histidine kinase-like ATPase, C-terminal domain"/>
    <property type="match status" value="1"/>
</dbReference>
<dbReference type="InterPro" id="IPR035965">
    <property type="entry name" value="PAS-like_dom_sf"/>
</dbReference>
<feature type="region of interest" description="Disordered" evidence="16">
    <location>
        <begin position="1"/>
        <end position="29"/>
    </location>
</feature>
<evidence type="ECO:0000256" key="7">
    <source>
        <dbReference type="ARBA" id="ARBA00022801"/>
    </source>
</evidence>
<dbReference type="InterPro" id="IPR029016">
    <property type="entry name" value="GAF-like_dom_sf"/>
</dbReference>
<comment type="function">
    <text evidence="13">Primarily acts as an independent SigF regulator that is sensitive to the osmosensory signal, mediating the cross talk of PknD with the SigF regulon. Possesses both phosphatase and kinase activities. The kinase domain functions as a classic anti-sigma factor-like kinase to phosphorylate the anti-anti-sigma factor domain at the canonical regulatory site, and the phosphatase domain antagonizes this activity.</text>
</comment>
<evidence type="ECO:0000256" key="11">
    <source>
        <dbReference type="ARBA" id="ARBA00023211"/>
    </source>
</evidence>
<keyword evidence="3" id="KW-0808">Transferase</keyword>
<feature type="domain" description="PAC" evidence="18">
    <location>
        <begin position="286"/>
        <end position="338"/>
    </location>
</feature>
<dbReference type="SMART" id="SM00091">
    <property type="entry name" value="PAS"/>
    <property type="match status" value="2"/>
</dbReference>
<dbReference type="FunFam" id="3.60.40.10:FF:000005">
    <property type="entry name" value="Serine/threonine protein phosphatase"/>
    <property type="match status" value="1"/>
</dbReference>
<evidence type="ECO:0000256" key="14">
    <source>
        <dbReference type="ARBA" id="ARBA00075117"/>
    </source>
</evidence>
<keyword evidence="8" id="KW-0067">ATP-binding</keyword>
<dbReference type="InterPro" id="IPR036890">
    <property type="entry name" value="HATPase_C_sf"/>
</dbReference>
<dbReference type="SUPFAM" id="SSF55785">
    <property type="entry name" value="PYP-like sensor domain (PAS domain)"/>
    <property type="match status" value="2"/>
</dbReference>
<keyword evidence="20" id="KW-1185">Reference proteome</keyword>
<feature type="domain" description="PAS" evidence="17">
    <location>
        <begin position="332"/>
        <end position="372"/>
    </location>
</feature>
<dbReference type="SMART" id="SM00086">
    <property type="entry name" value="PAC"/>
    <property type="match status" value="1"/>
</dbReference>
<evidence type="ECO:0000256" key="1">
    <source>
        <dbReference type="ARBA" id="ARBA00013081"/>
    </source>
</evidence>
<dbReference type="InterPro" id="IPR003018">
    <property type="entry name" value="GAF"/>
</dbReference>
<dbReference type="SMART" id="SM00331">
    <property type="entry name" value="PP2C_SIG"/>
    <property type="match status" value="1"/>
</dbReference>
<dbReference type="CDD" id="cd16936">
    <property type="entry name" value="HATPase_RsbW-like"/>
    <property type="match status" value="1"/>
</dbReference>
<evidence type="ECO:0000256" key="8">
    <source>
        <dbReference type="ARBA" id="ARBA00022840"/>
    </source>
</evidence>
<evidence type="ECO:0000256" key="16">
    <source>
        <dbReference type="SAM" id="MobiDB-lite"/>
    </source>
</evidence>
<evidence type="ECO:0000259" key="17">
    <source>
        <dbReference type="PROSITE" id="PS50112"/>
    </source>
</evidence>
<keyword evidence="6" id="KW-0418">Kinase</keyword>
<dbReference type="InterPro" id="IPR036457">
    <property type="entry name" value="PPM-type-like_dom_sf"/>
</dbReference>
<keyword evidence="10" id="KW-0904">Protein phosphatase</keyword>
<keyword evidence="11" id="KW-0464">Manganese</keyword>
<comment type="caution">
    <text evidence="19">The sequence shown here is derived from an EMBL/GenBank/DDBJ whole genome shotgun (WGS) entry which is preliminary data.</text>
</comment>
<keyword evidence="9" id="KW-0460">Magnesium</keyword>
<sequence>MAPRQQPDTEPRAVTSVSVGQDGGPHEQFETAGADRLRVLAAMEDEQDTTDVLLAALHHAAVEFGALGGMAHLDWTETVPSLRLVRSSGLPGSFTRPWRVISPTGSAAPARVYQDGGYLWLPQVAPPEYAFAHIPGVSRLTGVPEGTGIAAVALPGPGGPIGALSLLTSPSSAEPDGRQRAFLGDVARWAAGQLRTTPPDPDNVPTALLEPDPGRAQGAGTAPMGTWDWNVRTGDLAIDDMLLKEVGVAPENFDGRIETWASWVHPDDLPWLAHLAQQAFHSPDPVEFDLRLRRGDGGYGWVRNRRQMILGDDGEPSHVVGTVWDITRMHNATESVSRALRDMSDGFLFVDEQWRVAFANITAERLLGFPSDLVGSVLWDLASNLRVVEELRARCHQAVAEGRPNSFDAPCTVPGGGEWYNFRLIPVPDGGLALYTTDITDRRQREAARQSADARSALIGGLTRRLAEAVTVDDVVAAVADSVLPAFGATGLIVSALEGDRFRMVGCVGYPEAFRARVRELSIAPSPSLMQSLCSRTPRYQQTTEEYAFLHPELGELASLAGKQARVTLPLVASDRDIGMVVISFDEARRFDDDDRTLLTALSGLIAQGLDRAGLYDDATTRARSLQRALLPHGLPSLPAVTSAARYVPAGAATEVGGDWYDIIPLSADRVALVVGDVMSHGMPEAATMGRLRTAARTLSDLELPPDELLARLGDLVAEEGEDSFTTCLYGVYDPVAGLFSYASAGHPSPAVVLADGTVTFPTDVPDPPLGVAAPPFSTVERHLPRGSLLALYTDGLVESGERDIGDGMTTLAGILGPGRTEDLETLCDKVMDVLLPGGAPADDAALLLTRPRRLASEDVAVWRLPEDPIAAGLAREHVRRQLGAWHLEELGTTTELIASELVGNVIRHATGPIQLRLLHSRTLICEVSDSSLTTPHIRHPSLVDEGGRGLQLVAAVAQRWGTRPTATGKCIWTEQAIAGN</sequence>
<evidence type="ECO:0000256" key="2">
    <source>
        <dbReference type="ARBA" id="ARBA00022553"/>
    </source>
</evidence>
<dbReference type="GO" id="GO:0016301">
    <property type="term" value="F:kinase activity"/>
    <property type="evidence" value="ECO:0007669"/>
    <property type="project" value="UniProtKB-KW"/>
</dbReference>
<dbReference type="Pfam" id="PF07228">
    <property type="entry name" value="SpoIIE"/>
    <property type="match status" value="1"/>
</dbReference>
<dbReference type="InterPro" id="IPR013656">
    <property type="entry name" value="PAS_4"/>
</dbReference>
<accession>A0A919GN62</accession>
<dbReference type="InterPro" id="IPR001610">
    <property type="entry name" value="PAC"/>
</dbReference>
<dbReference type="InterPro" id="IPR000014">
    <property type="entry name" value="PAS"/>
</dbReference>
<evidence type="ECO:0000256" key="15">
    <source>
        <dbReference type="ARBA" id="ARBA00081350"/>
    </source>
</evidence>
<evidence type="ECO:0000313" key="19">
    <source>
        <dbReference type="EMBL" id="GHH87637.1"/>
    </source>
</evidence>
<evidence type="ECO:0000256" key="10">
    <source>
        <dbReference type="ARBA" id="ARBA00022912"/>
    </source>
</evidence>
<dbReference type="Gene3D" id="3.30.450.20">
    <property type="entry name" value="PAS domain"/>
    <property type="match status" value="2"/>
</dbReference>
<evidence type="ECO:0000259" key="18">
    <source>
        <dbReference type="PROSITE" id="PS50113"/>
    </source>
</evidence>
<dbReference type="InterPro" id="IPR013655">
    <property type="entry name" value="PAS_fold_3"/>
</dbReference>
<name>A0A919GN62_9ACTN</name>
<evidence type="ECO:0000313" key="20">
    <source>
        <dbReference type="Proteomes" id="UP000603708"/>
    </source>
</evidence>
<dbReference type="Pfam" id="PF08447">
    <property type="entry name" value="PAS_3"/>
    <property type="match status" value="1"/>
</dbReference>
<reference evidence="19" key="1">
    <citation type="journal article" date="2014" name="Int. J. Syst. Evol. Microbiol.">
        <title>Complete genome sequence of Corynebacterium casei LMG S-19264T (=DSM 44701T), isolated from a smear-ripened cheese.</title>
        <authorList>
            <consortium name="US DOE Joint Genome Institute (JGI-PGF)"/>
            <person name="Walter F."/>
            <person name="Albersmeier A."/>
            <person name="Kalinowski J."/>
            <person name="Ruckert C."/>
        </authorList>
    </citation>
    <scope>NUCLEOTIDE SEQUENCE</scope>
    <source>
        <strain evidence="19">JCM 5069</strain>
    </source>
</reference>
<dbReference type="GO" id="GO:0004722">
    <property type="term" value="F:protein serine/threonine phosphatase activity"/>
    <property type="evidence" value="ECO:0007669"/>
    <property type="project" value="UniProtKB-EC"/>
</dbReference>
<protein>
    <recommendedName>
        <fullName evidence="1">protein-serine/threonine phosphatase</fullName>
        <ecNumber evidence="1">3.1.3.16</ecNumber>
    </recommendedName>
    <alternativeName>
        <fullName evidence="15">Protein-serine/threonine phosphatase</fullName>
    </alternativeName>
    <alternativeName>
        <fullName evidence="14">Serine/threonine-protein kinase</fullName>
    </alternativeName>
</protein>
<keyword evidence="2" id="KW-0597">Phosphoprotein</keyword>
<gene>
    <name evidence="19" type="ORF">GCM10018793_64180</name>
</gene>
<evidence type="ECO:0000256" key="9">
    <source>
        <dbReference type="ARBA" id="ARBA00022842"/>
    </source>
</evidence>
<dbReference type="EMBL" id="BNCD01000029">
    <property type="protein sequence ID" value="GHH87637.1"/>
    <property type="molecule type" value="Genomic_DNA"/>
</dbReference>
<dbReference type="InterPro" id="IPR052016">
    <property type="entry name" value="Bact_Sigma-Reg"/>
</dbReference>
<evidence type="ECO:0000256" key="12">
    <source>
        <dbReference type="ARBA" id="ARBA00047761"/>
    </source>
</evidence>
<dbReference type="PANTHER" id="PTHR43156:SF2">
    <property type="entry name" value="STAGE II SPORULATION PROTEIN E"/>
    <property type="match status" value="1"/>
</dbReference>
<dbReference type="Proteomes" id="UP000603708">
    <property type="component" value="Unassembled WGS sequence"/>
</dbReference>
<evidence type="ECO:0000256" key="5">
    <source>
        <dbReference type="ARBA" id="ARBA00022741"/>
    </source>
</evidence>
<evidence type="ECO:0000256" key="13">
    <source>
        <dbReference type="ARBA" id="ARBA00056274"/>
    </source>
</evidence>
<dbReference type="PROSITE" id="PS50112">
    <property type="entry name" value="PAS"/>
    <property type="match status" value="1"/>
</dbReference>
<dbReference type="InterPro" id="IPR000700">
    <property type="entry name" value="PAS-assoc_C"/>
</dbReference>
<dbReference type="FunFam" id="3.30.565.10:FF:000028">
    <property type="entry name" value="PAS sensor protein"/>
    <property type="match status" value="1"/>
</dbReference>
<dbReference type="CDD" id="cd00130">
    <property type="entry name" value="PAS"/>
    <property type="match status" value="2"/>
</dbReference>
<dbReference type="GO" id="GO:0046872">
    <property type="term" value="F:metal ion binding"/>
    <property type="evidence" value="ECO:0007669"/>
    <property type="project" value="UniProtKB-KW"/>
</dbReference>
<evidence type="ECO:0000256" key="6">
    <source>
        <dbReference type="ARBA" id="ARBA00022777"/>
    </source>
</evidence>
<keyword evidence="7" id="KW-0378">Hydrolase</keyword>
<dbReference type="EC" id="3.1.3.16" evidence="1"/>
<dbReference type="Pfam" id="PF13185">
    <property type="entry name" value="GAF_2"/>
    <property type="match status" value="1"/>
</dbReference>
<dbReference type="GO" id="GO:0005524">
    <property type="term" value="F:ATP binding"/>
    <property type="evidence" value="ECO:0007669"/>
    <property type="project" value="UniProtKB-KW"/>
</dbReference>
<comment type="catalytic activity">
    <reaction evidence="12">
        <text>O-phospho-L-seryl-[protein] + H2O = L-seryl-[protein] + phosphate</text>
        <dbReference type="Rhea" id="RHEA:20629"/>
        <dbReference type="Rhea" id="RHEA-COMP:9863"/>
        <dbReference type="Rhea" id="RHEA-COMP:11604"/>
        <dbReference type="ChEBI" id="CHEBI:15377"/>
        <dbReference type="ChEBI" id="CHEBI:29999"/>
        <dbReference type="ChEBI" id="CHEBI:43474"/>
        <dbReference type="ChEBI" id="CHEBI:83421"/>
        <dbReference type="EC" id="3.1.3.16"/>
    </reaction>
</comment>
<organism evidence="19 20">
    <name type="scientific">Streptomyces sulfonofaciens</name>
    <dbReference type="NCBI Taxonomy" id="68272"/>
    <lineage>
        <taxon>Bacteria</taxon>
        <taxon>Bacillati</taxon>
        <taxon>Actinomycetota</taxon>
        <taxon>Actinomycetes</taxon>
        <taxon>Kitasatosporales</taxon>
        <taxon>Streptomycetaceae</taxon>
        <taxon>Streptomyces</taxon>
    </lineage>
</organism>
<dbReference type="Gene3D" id="3.60.40.10">
    <property type="entry name" value="PPM-type phosphatase domain"/>
    <property type="match status" value="1"/>
</dbReference>
<keyword evidence="4" id="KW-0479">Metal-binding</keyword>
<dbReference type="PROSITE" id="PS50113">
    <property type="entry name" value="PAC"/>
    <property type="match status" value="1"/>
</dbReference>
<dbReference type="Pfam" id="PF08448">
    <property type="entry name" value="PAS_4"/>
    <property type="match status" value="1"/>
</dbReference>
<dbReference type="Gene3D" id="3.30.450.40">
    <property type="match status" value="1"/>
</dbReference>
<evidence type="ECO:0000256" key="4">
    <source>
        <dbReference type="ARBA" id="ARBA00022723"/>
    </source>
</evidence>
<dbReference type="PANTHER" id="PTHR43156">
    <property type="entry name" value="STAGE II SPORULATION PROTEIN E-RELATED"/>
    <property type="match status" value="1"/>
</dbReference>
<dbReference type="SUPFAM" id="SSF55781">
    <property type="entry name" value="GAF domain-like"/>
    <property type="match status" value="1"/>
</dbReference>
<dbReference type="AlphaFoldDB" id="A0A919GN62"/>
<evidence type="ECO:0000256" key="3">
    <source>
        <dbReference type="ARBA" id="ARBA00022679"/>
    </source>
</evidence>